<reference evidence="2" key="1">
    <citation type="submission" date="2022-01" db="EMBL/GenBank/DDBJ databases">
        <authorList>
            <person name="King R."/>
        </authorList>
    </citation>
    <scope>NUCLEOTIDE SEQUENCE</scope>
</reference>
<dbReference type="OrthoDB" id="6783693at2759"/>
<evidence type="ECO:0000313" key="3">
    <source>
        <dbReference type="Proteomes" id="UP001153737"/>
    </source>
</evidence>
<accession>A0A9N9SL93</accession>
<dbReference type="Proteomes" id="UP001153737">
    <property type="component" value="Chromosome 7"/>
</dbReference>
<feature type="compositionally biased region" description="Basic and acidic residues" evidence="1">
    <location>
        <begin position="263"/>
        <end position="272"/>
    </location>
</feature>
<feature type="region of interest" description="Disordered" evidence="1">
    <location>
        <begin position="172"/>
        <end position="272"/>
    </location>
</feature>
<evidence type="ECO:0000256" key="1">
    <source>
        <dbReference type="SAM" id="MobiDB-lite"/>
    </source>
</evidence>
<gene>
    <name evidence="2" type="ORF">PHAECO_LOCUS10722</name>
</gene>
<sequence>MHFIGQIQAVYSTEEYTVKFLQKCGINRFSFPCKDDISLVLASEIITKLPKPSINNSWRDRYAKTVLGEQFYHTTLTATDDSKIAVFVSPTVCNVIRRYEAGSICLQMDATFKVVPRAGGALQLFIIHIYVHETMIWICKTQSQSQKLLLVSYYFITIDLLFEDSQKYDNVGEGSEAEFGNDDQNNAQGQERGEEQVQEATNNDQQNENEMEDIINRAIRRREEMNPSLLLSSSSSSSEENTPDSERRQEEIIPPLLLSSSDSHNEASETGT</sequence>
<keyword evidence="3" id="KW-1185">Reference proteome</keyword>
<dbReference type="EMBL" id="OU896713">
    <property type="protein sequence ID" value="CAG9823936.1"/>
    <property type="molecule type" value="Genomic_DNA"/>
</dbReference>
<reference evidence="2" key="2">
    <citation type="submission" date="2022-10" db="EMBL/GenBank/DDBJ databases">
        <authorList>
            <consortium name="ENA_rothamsted_submissions"/>
            <consortium name="culmorum"/>
            <person name="King R."/>
        </authorList>
    </citation>
    <scope>NUCLEOTIDE SEQUENCE</scope>
</reference>
<feature type="compositionally biased region" description="Low complexity" evidence="1">
    <location>
        <begin position="228"/>
        <end position="238"/>
    </location>
</feature>
<dbReference type="AlphaFoldDB" id="A0A9N9SL93"/>
<protein>
    <submittedName>
        <fullName evidence="2">Uncharacterized protein</fullName>
    </submittedName>
</protein>
<name>A0A9N9SL93_PHACE</name>
<evidence type="ECO:0000313" key="2">
    <source>
        <dbReference type="EMBL" id="CAG9823936.1"/>
    </source>
</evidence>
<organism evidence="2 3">
    <name type="scientific">Phaedon cochleariae</name>
    <name type="common">Mustard beetle</name>
    <dbReference type="NCBI Taxonomy" id="80249"/>
    <lineage>
        <taxon>Eukaryota</taxon>
        <taxon>Metazoa</taxon>
        <taxon>Ecdysozoa</taxon>
        <taxon>Arthropoda</taxon>
        <taxon>Hexapoda</taxon>
        <taxon>Insecta</taxon>
        <taxon>Pterygota</taxon>
        <taxon>Neoptera</taxon>
        <taxon>Endopterygota</taxon>
        <taxon>Coleoptera</taxon>
        <taxon>Polyphaga</taxon>
        <taxon>Cucujiformia</taxon>
        <taxon>Chrysomeloidea</taxon>
        <taxon>Chrysomelidae</taxon>
        <taxon>Chrysomelinae</taxon>
        <taxon>Chrysomelini</taxon>
        <taxon>Phaedon</taxon>
    </lineage>
</organism>
<proteinExistence type="predicted"/>